<evidence type="ECO:0000313" key="3">
    <source>
        <dbReference type="Proteomes" id="UP000016928"/>
    </source>
</evidence>
<dbReference type="VEuPathDB" id="FungiDB:FOC1_g10014004"/>
<dbReference type="EMBL" id="KB730528">
    <property type="protein sequence ID" value="ENH64728.1"/>
    <property type="molecule type" value="Genomic_DNA"/>
</dbReference>
<reference evidence="3" key="2">
    <citation type="journal article" date="2014" name="PLoS ONE">
        <title>Genome and Transcriptome Analysis of the Fungal Pathogen Fusarium oxysporum f. sp. cubense Causing Banana Vascular Wilt Disease.</title>
        <authorList>
            <person name="Guo L."/>
            <person name="Han L."/>
            <person name="Yang L."/>
            <person name="Zeng H."/>
            <person name="Fan D."/>
            <person name="Zhu Y."/>
            <person name="Feng Y."/>
            <person name="Wang G."/>
            <person name="Peng C."/>
            <person name="Jiang X."/>
            <person name="Zhou D."/>
            <person name="Ni P."/>
            <person name="Liang C."/>
            <person name="Liu L."/>
            <person name="Wang J."/>
            <person name="Mao C."/>
            <person name="Fang X."/>
            <person name="Peng M."/>
            <person name="Huang J."/>
        </authorList>
    </citation>
    <scope>NUCLEOTIDE SEQUENCE [LARGE SCALE GENOMIC DNA]</scope>
    <source>
        <strain evidence="3">race 1</strain>
    </source>
</reference>
<evidence type="ECO:0000256" key="1">
    <source>
        <dbReference type="SAM" id="MobiDB-lite"/>
    </source>
</evidence>
<protein>
    <submittedName>
        <fullName evidence="2">Uncharacterized protein</fullName>
    </submittedName>
</protein>
<sequence length="164" mass="18209">MSQCQTSAPKRYKSNSRPSETSRALIKDPRSELEKSSWAMSIAHSLFASSDTLNLTRWGLVIICVVRCGIHRSCLSIRSLAPRQLRSLFLFPFLFFIHVPWRPCPGAAAARFPVEGPARLDHQFGLERTSSDCAAMLTPVDASASRLFPSQLTSAQRCSDVIRA</sequence>
<feature type="region of interest" description="Disordered" evidence="1">
    <location>
        <begin position="1"/>
        <end position="28"/>
    </location>
</feature>
<dbReference type="Proteomes" id="UP000016928">
    <property type="component" value="Unassembled WGS sequence"/>
</dbReference>
<reference evidence="3" key="1">
    <citation type="submission" date="2012-09" db="EMBL/GenBank/DDBJ databases">
        <title>Genome sequencing and comparative transcriptomics of race 1 and race 4 of banana pathogen: Fusarium oxysporum f. sp. cubense.</title>
        <authorList>
            <person name="Fang X."/>
            <person name="Huang J."/>
        </authorList>
    </citation>
    <scope>NUCLEOTIDE SEQUENCE [LARGE SCALE GENOMIC DNA]</scope>
    <source>
        <strain evidence="3">race 1</strain>
    </source>
</reference>
<dbReference type="AlphaFoldDB" id="N4TMG7"/>
<gene>
    <name evidence="2" type="ORF">FOC1_g10014004</name>
</gene>
<dbReference type="HOGENOM" id="CLU_137483_0_0_1"/>
<name>N4TMG7_FUSC1</name>
<evidence type="ECO:0000313" key="2">
    <source>
        <dbReference type="EMBL" id="ENH64728.1"/>
    </source>
</evidence>
<dbReference type="OrthoDB" id="10406803at2759"/>
<proteinExistence type="predicted"/>
<accession>N4TMG7</accession>
<organism evidence="2 3">
    <name type="scientific">Fusarium oxysporum f. sp. cubense (strain race 1)</name>
    <name type="common">Panama disease fungus</name>
    <dbReference type="NCBI Taxonomy" id="1229664"/>
    <lineage>
        <taxon>Eukaryota</taxon>
        <taxon>Fungi</taxon>
        <taxon>Dikarya</taxon>
        <taxon>Ascomycota</taxon>
        <taxon>Pezizomycotina</taxon>
        <taxon>Sordariomycetes</taxon>
        <taxon>Hypocreomycetidae</taxon>
        <taxon>Hypocreales</taxon>
        <taxon>Nectriaceae</taxon>
        <taxon>Fusarium</taxon>
        <taxon>Fusarium oxysporum species complex</taxon>
    </lineage>
</organism>